<evidence type="ECO:0000256" key="3">
    <source>
        <dbReference type="ARBA" id="ARBA00022679"/>
    </source>
</evidence>
<sequence>MGNPVAIVVVVGAYLIFVLRVGPQLMANRKPMDLTYTMIAYNLLQVVLNTYLVLKLIRHKTAMDYLFNHTCQPLEKQSNPLRLEMCSAYWQYLAMKILDLADTIFIVLRKKQGNASFLHIYHHASMVFLTWFWFKYMREEQFVVLGALNLLVHSFMYSYYLASSFGPKVKAFLWWKRYVTWIQMVQFCLGIGYLILLVVRGCRIACGSALFWATNLLFFLVLFSNFYLNTYKQNKRKTI</sequence>
<protein>
    <recommendedName>
        <fullName evidence="10">Elongation of very long chain fatty acids protein</fullName>
        <ecNumber evidence="10">2.3.1.199</ecNumber>
    </recommendedName>
    <alternativeName>
        <fullName evidence="10">Very-long-chain 3-oxoacyl-CoA synthase</fullName>
    </alternativeName>
</protein>
<dbReference type="GO" id="GO:0042761">
    <property type="term" value="P:very long-chain fatty acid biosynthetic process"/>
    <property type="evidence" value="ECO:0007669"/>
    <property type="project" value="TreeGrafter"/>
</dbReference>
<evidence type="ECO:0000256" key="9">
    <source>
        <dbReference type="ARBA" id="ARBA00023160"/>
    </source>
</evidence>
<dbReference type="GO" id="GO:0030148">
    <property type="term" value="P:sphingolipid biosynthetic process"/>
    <property type="evidence" value="ECO:0007669"/>
    <property type="project" value="TreeGrafter"/>
</dbReference>
<dbReference type="EC" id="2.3.1.199" evidence="10"/>
<evidence type="ECO:0000256" key="5">
    <source>
        <dbReference type="ARBA" id="ARBA00022832"/>
    </source>
</evidence>
<comment type="catalytic activity">
    <reaction evidence="10">
        <text>a very-long-chain acyl-CoA + malonyl-CoA + H(+) = a very-long-chain 3-oxoacyl-CoA + CO2 + CoA</text>
        <dbReference type="Rhea" id="RHEA:32727"/>
        <dbReference type="ChEBI" id="CHEBI:15378"/>
        <dbReference type="ChEBI" id="CHEBI:16526"/>
        <dbReference type="ChEBI" id="CHEBI:57287"/>
        <dbReference type="ChEBI" id="CHEBI:57384"/>
        <dbReference type="ChEBI" id="CHEBI:90725"/>
        <dbReference type="ChEBI" id="CHEBI:90736"/>
        <dbReference type="EC" id="2.3.1.199"/>
    </reaction>
</comment>
<dbReference type="PANTHER" id="PTHR11157">
    <property type="entry name" value="FATTY ACID ACYL TRANSFERASE-RELATED"/>
    <property type="match status" value="1"/>
</dbReference>
<keyword evidence="5 10" id="KW-0276">Fatty acid metabolism</keyword>
<dbReference type="AlphaFoldDB" id="A0A3S7L478"/>
<dbReference type="GO" id="GO:0034625">
    <property type="term" value="P:fatty acid elongation, monounsaturated fatty acid"/>
    <property type="evidence" value="ECO:0007669"/>
    <property type="project" value="TreeGrafter"/>
</dbReference>
<keyword evidence="9 10" id="KW-0275">Fatty acid biosynthesis</keyword>
<evidence type="ECO:0000256" key="10">
    <source>
        <dbReference type="RuleBase" id="RU361115"/>
    </source>
</evidence>
<keyword evidence="6 10" id="KW-1133">Transmembrane helix</keyword>
<dbReference type="OrthoDB" id="434092at2759"/>
<accession>A0A3S7L478</accession>
<dbReference type="Pfam" id="PF01151">
    <property type="entry name" value="ELO"/>
    <property type="match status" value="1"/>
</dbReference>
<evidence type="ECO:0000256" key="4">
    <source>
        <dbReference type="ARBA" id="ARBA00022692"/>
    </source>
</evidence>
<evidence type="ECO:0000256" key="1">
    <source>
        <dbReference type="ARBA" id="ARBA00004141"/>
    </source>
</evidence>
<dbReference type="InterPro" id="IPR002076">
    <property type="entry name" value="ELO_fam"/>
</dbReference>
<feature type="transmembrane region" description="Helical" evidence="10">
    <location>
        <begin position="209"/>
        <end position="228"/>
    </location>
</feature>
<organism evidence="11">
    <name type="scientific">Nilaparvata lugens</name>
    <name type="common">Brown planthopper</name>
    <dbReference type="NCBI Taxonomy" id="108931"/>
    <lineage>
        <taxon>Eukaryota</taxon>
        <taxon>Metazoa</taxon>
        <taxon>Ecdysozoa</taxon>
        <taxon>Arthropoda</taxon>
        <taxon>Hexapoda</taxon>
        <taxon>Insecta</taxon>
        <taxon>Pterygota</taxon>
        <taxon>Neoptera</taxon>
        <taxon>Paraneoptera</taxon>
        <taxon>Hemiptera</taxon>
        <taxon>Auchenorrhyncha</taxon>
        <taxon>Fulgoroidea</taxon>
        <taxon>Delphacidae</taxon>
        <taxon>Delphacinae</taxon>
        <taxon>Nilaparvata</taxon>
    </lineage>
</organism>
<keyword evidence="4 10" id="KW-0812">Transmembrane</keyword>
<keyword evidence="3 10" id="KW-0808">Transferase</keyword>
<name>A0A3S7L478_NILLU</name>
<feature type="transmembrane region" description="Helical" evidence="10">
    <location>
        <begin position="34"/>
        <end position="54"/>
    </location>
</feature>
<reference evidence="11" key="1">
    <citation type="submission" date="2017-11" db="EMBL/GenBank/DDBJ databases">
        <title>The fatty acid elongase gene family in the brown planthopper, Nilaparvata lugens.</title>
        <authorList>
            <person name="Li D.-T."/>
            <person name="Zhang C.-X."/>
        </authorList>
    </citation>
    <scope>NUCLEOTIDE SEQUENCE</scope>
    <source>
        <strain evidence="11">NlELOt</strain>
    </source>
</reference>
<dbReference type="GO" id="GO:0009922">
    <property type="term" value="F:fatty acid elongase activity"/>
    <property type="evidence" value="ECO:0007669"/>
    <property type="project" value="UniProtKB-EC"/>
</dbReference>
<comment type="similarity">
    <text evidence="10">Belongs to the ELO family.</text>
</comment>
<feature type="transmembrane region" description="Helical" evidence="10">
    <location>
        <begin position="142"/>
        <end position="162"/>
    </location>
</feature>
<dbReference type="EMBL" id="MG573192">
    <property type="protein sequence ID" value="AWJ25054.1"/>
    <property type="molecule type" value="mRNA"/>
</dbReference>
<dbReference type="GO" id="GO:0019367">
    <property type="term" value="P:fatty acid elongation, saturated fatty acid"/>
    <property type="evidence" value="ECO:0007669"/>
    <property type="project" value="TreeGrafter"/>
</dbReference>
<keyword evidence="8 10" id="KW-0472">Membrane</keyword>
<feature type="transmembrane region" description="Helical" evidence="10">
    <location>
        <begin position="6"/>
        <end position="22"/>
    </location>
</feature>
<proteinExistence type="evidence at transcript level"/>
<feature type="transmembrane region" description="Helical" evidence="10">
    <location>
        <begin position="120"/>
        <end position="136"/>
    </location>
</feature>
<dbReference type="PANTHER" id="PTHR11157:SF103">
    <property type="entry name" value="ELONGATION OF VERY LONG CHAIN FATTY ACIDS PROTEIN"/>
    <property type="match status" value="1"/>
</dbReference>
<evidence type="ECO:0000313" key="11">
    <source>
        <dbReference type="EMBL" id="AWJ25054.1"/>
    </source>
</evidence>
<comment type="subcellular location">
    <subcellularLocation>
        <location evidence="1">Membrane</location>
        <topology evidence="1">Multi-pass membrane protein</topology>
    </subcellularLocation>
</comment>
<dbReference type="GO" id="GO:0034626">
    <property type="term" value="P:fatty acid elongation, polyunsaturated fatty acid"/>
    <property type="evidence" value="ECO:0007669"/>
    <property type="project" value="TreeGrafter"/>
</dbReference>
<evidence type="ECO:0000256" key="2">
    <source>
        <dbReference type="ARBA" id="ARBA00022516"/>
    </source>
</evidence>
<evidence type="ECO:0000256" key="6">
    <source>
        <dbReference type="ARBA" id="ARBA00022989"/>
    </source>
</evidence>
<gene>
    <name evidence="11" type="primary">ELO</name>
</gene>
<dbReference type="GO" id="GO:0005789">
    <property type="term" value="C:endoplasmic reticulum membrane"/>
    <property type="evidence" value="ECO:0007669"/>
    <property type="project" value="TreeGrafter"/>
</dbReference>
<keyword evidence="2 10" id="KW-0444">Lipid biosynthesis</keyword>
<feature type="transmembrane region" description="Helical" evidence="10">
    <location>
        <begin position="178"/>
        <end position="197"/>
    </location>
</feature>
<evidence type="ECO:0000256" key="7">
    <source>
        <dbReference type="ARBA" id="ARBA00023098"/>
    </source>
</evidence>
<keyword evidence="7 10" id="KW-0443">Lipid metabolism</keyword>
<evidence type="ECO:0000256" key="8">
    <source>
        <dbReference type="ARBA" id="ARBA00023136"/>
    </source>
</evidence>